<dbReference type="PANTHER" id="PTHR34219:SF3">
    <property type="entry name" value="BLL7967 PROTEIN"/>
    <property type="match status" value="1"/>
</dbReference>
<dbReference type="Pfam" id="PF03929">
    <property type="entry name" value="PepSY_TM"/>
    <property type="match status" value="1"/>
</dbReference>
<gene>
    <name evidence="2" type="ORF">AFIC_000243</name>
</gene>
<dbReference type="InterPro" id="IPR005625">
    <property type="entry name" value="PepSY-ass_TM"/>
</dbReference>
<dbReference type="RefSeq" id="WP_275247382.1">
    <property type="nucleotide sequence ID" value="NZ_BAABDX010000001.1"/>
</dbReference>
<organism evidence="2 3">
    <name type="scientific">Afipia carboxydohydrogena</name>
    <name type="common">Pseudomonas carboxydohydrogena</name>
    <dbReference type="NCBI Taxonomy" id="290"/>
    <lineage>
        <taxon>Bacteria</taxon>
        <taxon>Pseudomonadati</taxon>
        <taxon>Pseudomonadota</taxon>
        <taxon>Alphaproteobacteria</taxon>
        <taxon>Hyphomicrobiales</taxon>
        <taxon>Nitrobacteraceae</taxon>
        <taxon>Afipia</taxon>
    </lineage>
</organism>
<dbReference type="PANTHER" id="PTHR34219">
    <property type="entry name" value="IRON-REGULATED INNER MEMBRANE PROTEIN-RELATED"/>
    <property type="match status" value="1"/>
</dbReference>
<protein>
    <submittedName>
        <fullName evidence="2">PepSY domain-containing protein</fullName>
    </submittedName>
</protein>
<name>A0ABY8BT17_AFICR</name>
<sequence>MSKSSTKAVLLEVHSIAGLALSLLLALVALTGATMSFEDEIQAALNAGMTRVEARAEPKLMPGELIARVQQTFGANKISSLTITGNTTSAVRIRFAPDERRVRPSSVYVDPYDARVIGTPVGEGFFITVRKLHRWLLIPGDAKGYGRPITGIGAIGLILMLLSGLVLRWPRRARSIGAWLKPGFALRGRGLHRSLHAVFGTWVLLIYLVIALTGLWYSFDWYRQGAVWLLSHPSSSTTAKAVRSPEPPEKSGGKFVISSSDLDRVWAAFLEKQTQGFAIAQMTLPTGSSKIVRIRSWPYDGSSGERDEFRVNAATAKIVSSELYAEKGFGDRILARVLDIHRGSILGWPGKLLFMLAALMMPLFVVTGLLLYLSRRRHKQLSRVVRDDPIQIGRRENWANDSKF</sequence>
<feature type="transmembrane region" description="Helical" evidence="1">
    <location>
        <begin position="149"/>
        <end position="167"/>
    </location>
</feature>
<feature type="transmembrane region" description="Helical" evidence="1">
    <location>
        <begin position="352"/>
        <end position="373"/>
    </location>
</feature>
<proteinExistence type="predicted"/>
<evidence type="ECO:0000256" key="1">
    <source>
        <dbReference type="SAM" id="Phobius"/>
    </source>
</evidence>
<dbReference type="EMBL" id="CP113162">
    <property type="protein sequence ID" value="WEF51795.1"/>
    <property type="molecule type" value="Genomic_DNA"/>
</dbReference>
<evidence type="ECO:0000313" key="2">
    <source>
        <dbReference type="EMBL" id="WEF51795.1"/>
    </source>
</evidence>
<keyword evidence="3" id="KW-1185">Reference proteome</keyword>
<feature type="transmembrane region" description="Helical" evidence="1">
    <location>
        <begin position="197"/>
        <end position="219"/>
    </location>
</feature>
<dbReference type="Proteomes" id="UP001213907">
    <property type="component" value="Chromosome"/>
</dbReference>
<evidence type="ECO:0000313" key="3">
    <source>
        <dbReference type="Proteomes" id="UP001213907"/>
    </source>
</evidence>
<keyword evidence="1" id="KW-1133">Transmembrane helix</keyword>
<reference evidence="2 3" key="1">
    <citation type="submission" date="2022-11" db="EMBL/GenBank/DDBJ databases">
        <authorList>
            <person name="Siebert D."/>
            <person name="Busche T."/>
            <person name="Saydam E."/>
            <person name="Kalinowski J."/>
            <person name="Ruckert C."/>
            <person name="Blombach B."/>
        </authorList>
    </citation>
    <scope>NUCLEOTIDE SEQUENCE [LARGE SCALE GENOMIC DNA]</scope>
    <source>
        <strain evidence="2 3">DSM 1083</strain>
    </source>
</reference>
<keyword evidence="1" id="KW-0812">Transmembrane</keyword>
<accession>A0ABY8BT17</accession>
<keyword evidence="1" id="KW-0472">Membrane</keyword>